<feature type="domain" description="HhH-GPD" evidence="15">
    <location>
        <begin position="51"/>
        <end position="202"/>
    </location>
</feature>
<evidence type="ECO:0000256" key="12">
    <source>
        <dbReference type="ARBA" id="ARBA00023204"/>
    </source>
</evidence>
<comment type="similarity">
    <text evidence="3 14">Belongs to the Nth/MutY family.</text>
</comment>
<keyword evidence="12" id="KW-0234">DNA repair</keyword>
<dbReference type="Pfam" id="PF10576">
    <property type="entry name" value="EndIII_4Fe-2S"/>
    <property type="match status" value="1"/>
</dbReference>
<dbReference type="Pfam" id="PF00730">
    <property type="entry name" value="HhH-GPD"/>
    <property type="match status" value="1"/>
</dbReference>
<comment type="cofactor">
    <cofactor evidence="14">
        <name>[4Fe-4S] cluster</name>
        <dbReference type="ChEBI" id="CHEBI:49883"/>
    </cofactor>
    <text evidence="14">Binds 1 [4Fe-4S] cluster.</text>
</comment>
<dbReference type="GO" id="GO:0032357">
    <property type="term" value="F:oxidized purine DNA binding"/>
    <property type="evidence" value="ECO:0007669"/>
    <property type="project" value="TreeGrafter"/>
</dbReference>
<dbReference type="Pfam" id="PF00633">
    <property type="entry name" value="HHH"/>
    <property type="match status" value="1"/>
</dbReference>
<evidence type="ECO:0000256" key="8">
    <source>
        <dbReference type="ARBA" id="ARBA00022763"/>
    </source>
</evidence>
<dbReference type="OrthoDB" id="9802365at2"/>
<dbReference type="InterPro" id="IPR011257">
    <property type="entry name" value="DNA_glycosylase"/>
</dbReference>
<dbReference type="GO" id="GO:0046872">
    <property type="term" value="F:metal ion binding"/>
    <property type="evidence" value="ECO:0007669"/>
    <property type="project" value="UniProtKB-UniRule"/>
</dbReference>
<dbReference type="InterPro" id="IPR005760">
    <property type="entry name" value="A/G_AdeGlyc_MutY"/>
</dbReference>
<dbReference type="SUPFAM" id="SSF48150">
    <property type="entry name" value="DNA-glycosylase"/>
    <property type="match status" value="1"/>
</dbReference>
<keyword evidence="6" id="KW-0004">4Fe-4S</keyword>
<dbReference type="EC" id="3.2.2.31" evidence="4 14"/>
<dbReference type="FunFam" id="1.10.1670.10:FF:000002">
    <property type="entry name" value="Adenine DNA glycosylase"/>
    <property type="match status" value="1"/>
</dbReference>
<dbReference type="PANTHER" id="PTHR42944:SF1">
    <property type="entry name" value="ADENINE DNA GLYCOSYLASE"/>
    <property type="match status" value="1"/>
</dbReference>
<dbReference type="GO" id="GO:0000701">
    <property type="term" value="F:purine-specific mismatch base pair DNA N-glycosylase activity"/>
    <property type="evidence" value="ECO:0007669"/>
    <property type="project" value="UniProtKB-EC"/>
</dbReference>
<dbReference type="AlphaFoldDB" id="A0A544SY84"/>
<dbReference type="Gene3D" id="1.10.1670.10">
    <property type="entry name" value="Helix-hairpin-Helix base-excision DNA repair enzymes (C-terminal)"/>
    <property type="match status" value="1"/>
</dbReference>
<evidence type="ECO:0000256" key="13">
    <source>
        <dbReference type="ARBA" id="ARBA00023295"/>
    </source>
</evidence>
<name>A0A544SY84_9BACI</name>
<evidence type="ECO:0000313" key="16">
    <source>
        <dbReference type="EMBL" id="TQR10170.1"/>
    </source>
</evidence>
<dbReference type="RefSeq" id="WP_142540189.1">
    <property type="nucleotide sequence ID" value="NZ_BMIE01000010.1"/>
</dbReference>
<keyword evidence="11" id="KW-0411">Iron-sulfur</keyword>
<dbReference type="GO" id="GO:0034039">
    <property type="term" value="F:8-oxo-7,8-dihydroguanine DNA N-glycosylase activity"/>
    <property type="evidence" value="ECO:0007669"/>
    <property type="project" value="TreeGrafter"/>
</dbReference>
<gene>
    <name evidence="16" type="primary">mutY</name>
    <name evidence="16" type="ORF">FG382_17540</name>
</gene>
<evidence type="ECO:0000256" key="5">
    <source>
        <dbReference type="ARBA" id="ARBA00022023"/>
    </source>
</evidence>
<evidence type="ECO:0000256" key="10">
    <source>
        <dbReference type="ARBA" id="ARBA00023004"/>
    </source>
</evidence>
<dbReference type="NCBIfam" id="TIGR01084">
    <property type="entry name" value="mutY"/>
    <property type="match status" value="1"/>
</dbReference>
<keyword evidence="17" id="KW-1185">Reference proteome</keyword>
<keyword evidence="10 14" id="KW-0408">Iron</keyword>
<comment type="caution">
    <text evidence="16">The sequence shown here is derived from an EMBL/GenBank/DDBJ whole genome shotgun (WGS) entry which is preliminary data.</text>
</comment>
<dbReference type="SMART" id="SM00525">
    <property type="entry name" value="FES"/>
    <property type="match status" value="1"/>
</dbReference>
<dbReference type="SUPFAM" id="SSF55811">
    <property type="entry name" value="Nudix"/>
    <property type="match status" value="1"/>
</dbReference>
<keyword evidence="9" id="KW-0378">Hydrolase</keyword>
<dbReference type="InterPro" id="IPR004035">
    <property type="entry name" value="Endouclease-III_FeS-bd_BS"/>
</dbReference>
<dbReference type="CDD" id="cd03431">
    <property type="entry name" value="NUDIX_DNA_Glycosylase_C-MutY"/>
    <property type="match status" value="1"/>
</dbReference>
<evidence type="ECO:0000256" key="2">
    <source>
        <dbReference type="ARBA" id="ARBA00002933"/>
    </source>
</evidence>
<evidence type="ECO:0000256" key="4">
    <source>
        <dbReference type="ARBA" id="ARBA00012045"/>
    </source>
</evidence>
<proteinExistence type="inferred from homology"/>
<dbReference type="InterPro" id="IPR000445">
    <property type="entry name" value="HhH_motif"/>
</dbReference>
<accession>A0A544SY84</accession>
<dbReference type="InterPro" id="IPR023170">
    <property type="entry name" value="HhH_base_excis_C"/>
</dbReference>
<keyword evidence="8 14" id="KW-0227">DNA damage</keyword>
<dbReference type="GO" id="GO:0006284">
    <property type="term" value="P:base-excision repair"/>
    <property type="evidence" value="ECO:0007669"/>
    <property type="project" value="UniProtKB-UniRule"/>
</dbReference>
<evidence type="ECO:0000256" key="3">
    <source>
        <dbReference type="ARBA" id="ARBA00008343"/>
    </source>
</evidence>
<dbReference type="InterPro" id="IPR003651">
    <property type="entry name" value="Endonuclease3_FeS-loop_motif"/>
</dbReference>
<evidence type="ECO:0000259" key="15">
    <source>
        <dbReference type="SMART" id="SM00478"/>
    </source>
</evidence>
<dbReference type="Gene3D" id="1.10.340.30">
    <property type="entry name" value="Hypothetical protein, domain 2"/>
    <property type="match status" value="1"/>
</dbReference>
<evidence type="ECO:0000256" key="1">
    <source>
        <dbReference type="ARBA" id="ARBA00000843"/>
    </source>
</evidence>
<evidence type="ECO:0000313" key="17">
    <source>
        <dbReference type="Proteomes" id="UP000317316"/>
    </source>
</evidence>
<evidence type="ECO:0000256" key="7">
    <source>
        <dbReference type="ARBA" id="ARBA00022723"/>
    </source>
</evidence>
<dbReference type="SMART" id="SM00478">
    <property type="entry name" value="ENDO3c"/>
    <property type="match status" value="1"/>
</dbReference>
<evidence type="ECO:0000256" key="14">
    <source>
        <dbReference type="RuleBase" id="RU365096"/>
    </source>
</evidence>
<reference evidence="16 17" key="1">
    <citation type="submission" date="2019-05" db="EMBL/GenBank/DDBJ databases">
        <title>Psychrobacillus vulpis sp. nov., a new species isolated from feces of a red fox that inhabits in The Tablas de Daimiel Natural Park, Albacete, Spain.</title>
        <authorList>
            <person name="Rodriguez M."/>
            <person name="Reina J.C."/>
            <person name="Bejar V."/>
            <person name="Llamas I."/>
        </authorList>
    </citation>
    <scope>NUCLEOTIDE SEQUENCE [LARGE SCALE GENOMIC DNA]</scope>
    <source>
        <strain evidence="16 17">NEAU-3TGS17</strain>
    </source>
</reference>
<evidence type="ECO:0000256" key="9">
    <source>
        <dbReference type="ARBA" id="ARBA00022801"/>
    </source>
</evidence>
<evidence type="ECO:0000256" key="6">
    <source>
        <dbReference type="ARBA" id="ARBA00022485"/>
    </source>
</evidence>
<keyword evidence="7" id="KW-0479">Metal-binding</keyword>
<dbReference type="Gene3D" id="3.90.79.10">
    <property type="entry name" value="Nucleoside Triphosphate Pyrophosphohydrolase"/>
    <property type="match status" value="1"/>
</dbReference>
<dbReference type="GO" id="GO:0006298">
    <property type="term" value="P:mismatch repair"/>
    <property type="evidence" value="ECO:0007669"/>
    <property type="project" value="TreeGrafter"/>
</dbReference>
<protein>
    <recommendedName>
        <fullName evidence="5 14">Adenine DNA glycosylase</fullName>
        <ecNumber evidence="4 14">3.2.2.31</ecNumber>
    </recommendedName>
</protein>
<dbReference type="GO" id="GO:0035485">
    <property type="term" value="F:adenine/guanine mispair binding"/>
    <property type="evidence" value="ECO:0007669"/>
    <property type="project" value="TreeGrafter"/>
</dbReference>
<dbReference type="Pfam" id="PF14815">
    <property type="entry name" value="NUDIX_4"/>
    <property type="match status" value="1"/>
</dbReference>
<dbReference type="InterPro" id="IPR044298">
    <property type="entry name" value="MIG/MutY"/>
</dbReference>
<dbReference type="GO" id="GO:0051539">
    <property type="term" value="F:4 iron, 4 sulfur cluster binding"/>
    <property type="evidence" value="ECO:0007669"/>
    <property type="project" value="UniProtKB-UniRule"/>
</dbReference>
<organism evidence="16 17">
    <name type="scientific">Psychrobacillus lasiicapitis</name>
    <dbReference type="NCBI Taxonomy" id="1636719"/>
    <lineage>
        <taxon>Bacteria</taxon>
        <taxon>Bacillati</taxon>
        <taxon>Bacillota</taxon>
        <taxon>Bacilli</taxon>
        <taxon>Bacillales</taxon>
        <taxon>Bacillaceae</taxon>
        <taxon>Psychrobacillus</taxon>
    </lineage>
</organism>
<dbReference type="InterPro" id="IPR015797">
    <property type="entry name" value="NUDIX_hydrolase-like_dom_sf"/>
</dbReference>
<comment type="function">
    <text evidence="2">Adenine glycosylase active on G-A mispairs. MutY also corrects error-prone DNA synthesis past GO lesions which are due to the oxidatively damaged form of guanine: 7,8-dihydro-8-oxoguanine (8-oxo-dGTP).</text>
</comment>
<evidence type="ECO:0000256" key="11">
    <source>
        <dbReference type="ARBA" id="ARBA00023014"/>
    </source>
</evidence>
<keyword evidence="13 14" id="KW-0326">Glycosidase</keyword>
<dbReference type="PROSITE" id="PS00764">
    <property type="entry name" value="ENDONUCLEASE_III_1"/>
    <property type="match status" value="1"/>
</dbReference>
<dbReference type="InterPro" id="IPR029119">
    <property type="entry name" value="MutY_C"/>
</dbReference>
<dbReference type="Proteomes" id="UP000317316">
    <property type="component" value="Unassembled WGS sequence"/>
</dbReference>
<dbReference type="PANTHER" id="PTHR42944">
    <property type="entry name" value="ADENINE DNA GLYCOSYLASE"/>
    <property type="match status" value="1"/>
</dbReference>
<sequence>MKIIVRKDLTLNELYKTQVRNALVSWFLEEKRDLPWRKTKDPYKIWVSEVMLQQTKVDTVIPYYERFIAKYPSLESLAHAKEEELLKEWEGLGYYSRARNLQAGVREVVDSYGSIVPNTRKDISALKGVGPYTAGAVLSIAYGVPEHAVDGNVMRVLSRLLLIKEDIAKPKTKKIFEEAVMELIDEDNPSAFNQGLMELGALICTPTKPKCLLCPVREYCTAFFEGMQDQLPIKTINKKTKVHKMKAVVIRDEHGRVLLEKRPSKGLLANMWQFPMVELPTATHTIEEVIEHDYGIDIVRGEELIAFKHVFSHLVWEMESFEGKLLLEKELPAACKWFAIDEISNQPMPVPILKIWNAWKEKN</sequence>
<dbReference type="InterPro" id="IPR003265">
    <property type="entry name" value="HhH-GPD_domain"/>
</dbReference>
<dbReference type="CDD" id="cd00056">
    <property type="entry name" value="ENDO3c"/>
    <property type="match status" value="1"/>
</dbReference>
<dbReference type="EMBL" id="VDGH01000011">
    <property type="protein sequence ID" value="TQR10170.1"/>
    <property type="molecule type" value="Genomic_DNA"/>
</dbReference>
<comment type="catalytic activity">
    <reaction evidence="1 14">
        <text>Hydrolyzes free adenine bases from 7,8-dihydro-8-oxoguanine:adenine mismatched double-stranded DNA, leaving an apurinic site.</text>
        <dbReference type="EC" id="3.2.2.31"/>
    </reaction>
</comment>
<dbReference type="FunFam" id="1.10.340.30:FF:000002">
    <property type="entry name" value="Adenine DNA glycosylase"/>
    <property type="match status" value="1"/>
</dbReference>